<feature type="domain" description="Reverse transcriptase" evidence="3">
    <location>
        <begin position="1"/>
        <end position="151"/>
    </location>
</feature>
<dbReference type="GO" id="GO:0004523">
    <property type="term" value="F:RNA-DNA hybrid ribonuclease activity"/>
    <property type="evidence" value="ECO:0007669"/>
    <property type="project" value="UniProtKB-EC"/>
</dbReference>
<proteinExistence type="inferred from homology"/>
<dbReference type="Proteomes" id="UP001274896">
    <property type="component" value="Unassembled WGS sequence"/>
</dbReference>
<dbReference type="InterPro" id="IPR043128">
    <property type="entry name" value="Rev_trsase/Diguanyl_cyclase"/>
</dbReference>
<comment type="caution">
    <text evidence="4">The sequence shown here is derived from an EMBL/GenBank/DDBJ whole genome shotgun (WGS) entry which is preliminary data.</text>
</comment>
<dbReference type="EMBL" id="JAUCMX010000001">
    <property type="protein sequence ID" value="KAK3556044.1"/>
    <property type="molecule type" value="Genomic_DNA"/>
</dbReference>
<evidence type="ECO:0000256" key="2">
    <source>
        <dbReference type="ARBA" id="ARBA00012180"/>
    </source>
</evidence>
<dbReference type="Gene3D" id="3.30.70.270">
    <property type="match status" value="2"/>
</dbReference>
<dbReference type="Pfam" id="PF00078">
    <property type="entry name" value="RVT_1"/>
    <property type="match status" value="1"/>
</dbReference>
<dbReference type="Gene3D" id="3.10.10.10">
    <property type="entry name" value="HIV Type 1 Reverse Transcriptase, subunit A, domain 1"/>
    <property type="match status" value="1"/>
</dbReference>
<dbReference type="InterPro" id="IPR000477">
    <property type="entry name" value="RT_dom"/>
</dbReference>
<protein>
    <recommendedName>
        <fullName evidence="2">ribonuclease H</fullName>
        <ecNumber evidence="2">3.1.26.4</ecNumber>
    </recommendedName>
</protein>
<dbReference type="PANTHER" id="PTHR24559">
    <property type="entry name" value="TRANSPOSON TY3-I GAG-POL POLYPROTEIN"/>
    <property type="match status" value="1"/>
</dbReference>
<dbReference type="CDD" id="cd01647">
    <property type="entry name" value="RT_LTR"/>
    <property type="match status" value="1"/>
</dbReference>
<evidence type="ECO:0000313" key="4">
    <source>
        <dbReference type="EMBL" id="KAK3556044.1"/>
    </source>
</evidence>
<keyword evidence="5" id="KW-1185">Reference proteome</keyword>
<reference evidence="4" key="1">
    <citation type="submission" date="2023-06" db="EMBL/GenBank/DDBJ databases">
        <title>Male Hemibagrus guttatus genome.</title>
        <authorList>
            <person name="Bian C."/>
        </authorList>
    </citation>
    <scope>NUCLEOTIDE SEQUENCE</scope>
    <source>
        <strain evidence="4">Male_cb2023</strain>
        <tissue evidence="4">Muscle</tissue>
    </source>
</reference>
<accession>A0AAE0RIN2</accession>
<organism evidence="4 5">
    <name type="scientific">Hemibagrus guttatus</name>
    <dbReference type="NCBI Taxonomy" id="175788"/>
    <lineage>
        <taxon>Eukaryota</taxon>
        <taxon>Metazoa</taxon>
        <taxon>Chordata</taxon>
        <taxon>Craniata</taxon>
        <taxon>Vertebrata</taxon>
        <taxon>Euteleostomi</taxon>
        <taxon>Actinopterygii</taxon>
        <taxon>Neopterygii</taxon>
        <taxon>Teleostei</taxon>
        <taxon>Ostariophysi</taxon>
        <taxon>Siluriformes</taxon>
        <taxon>Bagridae</taxon>
        <taxon>Hemibagrus</taxon>
    </lineage>
</organism>
<evidence type="ECO:0000259" key="3">
    <source>
        <dbReference type="PROSITE" id="PS50878"/>
    </source>
</evidence>
<dbReference type="SUPFAM" id="SSF56672">
    <property type="entry name" value="DNA/RNA polymerases"/>
    <property type="match status" value="1"/>
</dbReference>
<gene>
    <name evidence="4" type="ORF">QTP70_001851</name>
</gene>
<evidence type="ECO:0000313" key="5">
    <source>
        <dbReference type="Proteomes" id="UP001274896"/>
    </source>
</evidence>
<dbReference type="PROSITE" id="PS50878">
    <property type="entry name" value="RT_POL"/>
    <property type="match status" value="1"/>
</dbReference>
<comment type="similarity">
    <text evidence="1">Belongs to the beta type-B retroviral polymerase family. HERV class-II K(HML-2) pol subfamily.</text>
</comment>
<sequence>MLSQLNKPTHFHWSLLLLEQLREAKIFTKLDLRNIYNLVRIREEDEWKTAFLTSPGHYEYLVMPYRLTNAPAVFQSFLNEVFHDLLYKCVIVYTDDILIYSQCLKTHIRHVRTVLSRLLEHGLYVKAEKWEFHCDTIKFLEYVISGMGVEMDGVTEWPAPSSIKELQRFLGFANFNKRFICNYSSIAAPLTALLWGKPKKLNWSASAQGAFEKLKRSFTTAPTFCNTLTRRSHS</sequence>
<dbReference type="AlphaFoldDB" id="A0AAE0RIN2"/>
<dbReference type="InterPro" id="IPR043502">
    <property type="entry name" value="DNA/RNA_pol_sf"/>
</dbReference>
<dbReference type="FunFam" id="3.30.70.270:FF:000020">
    <property type="entry name" value="Transposon Tf2-6 polyprotein-like Protein"/>
    <property type="match status" value="1"/>
</dbReference>
<dbReference type="EC" id="3.1.26.4" evidence="2"/>
<name>A0AAE0RIN2_9TELE</name>
<dbReference type="InterPro" id="IPR053134">
    <property type="entry name" value="RNA-dir_DNA_polymerase"/>
</dbReference>
<dbReference type="PANTHER" id="PTHR24559:SF440">
    <property type="entry name" value="RIBONUCLEASE H"/>
    <property type="match status" value="1"/>
</dbReference>
<evidence type="ECO:0000256" key="1">
    <source>
        <dbReference type="ARBA" id="ARBA00010879"/>
    </source>
</evidence>